<evidence type="ECO:0000313" key="2">
    <source>
        <dbReference type="Proteomes" id="UP001349262"/>
    </source>
</evidence>
<gene>
    <name evidence="1" type="ORF">MRSR164_14095</name>
</gene>
<evidence type="ECO:0000313" key="1">
    <source>
        <dbReference type="EMBL" id="MEE7457864.1"/>
    </source>
</evidence>
<dbReference type="Gene3D" id="3.10.450.160">
    <property type="entry name" value="inner membrane protein cigr"/>
    <property type="match status" value="1"/>
</dbReference>
<name>A0ABU7TB66_9HYPH</name>
<dbReference type="Pfam" id="PF06823">
    <property type="entry name" value="DUF1236"/>
    <property type="match status" value="1"/>
</dbReference>
<comment type="caution">
    <text evidence="1">The sequence shown here is derived from an EMBL/GenBank/DDBJ whole genome shotgun (WGS) entry which is preliminary data.</text>
</comment>
<dbReference type="Proteomes" id="UP001349262">
    <property type="component" value="Unassembled WGS sequence"/>
</dbReference>
<proteinExistence type="predicted"/>
<dbReference type="InterPro" id="IPR009642">
    <property type="entry name" value="DUF1236"/>
</dbReference>
<accession>A0ABU7TB66</accession>
<reference evidence="1 2" key="1">
    <citation type="journal article" date="2012" name="Genet. Mol. Biol.">
        <title>Analysis of 16S rRNA and mxaF genes revealing insights into Methylobacterium niche-specific plant association.</title>
        <authorList>
            <person name="Dourado M.N."/>
            <person name="Andreote F.D."/>
            <person name="Dini-Andreote F."/>
            <person name="Conti R."/>
            <person name="Araujo J.M."/>
            <person name="Araujo W.L."/>
        </authorList>
    </citation>
    <scope>NUCLEOTIDE SEQUENCE [LARGE SCALE GENOMIC DNA]</scope>
    <source>
        <strain evidence="1 2">SR1.6/4</strain>
    </source>
</reference>
<dbReference type="EMBL" id="MLBY01000004">
    <property type="protein sequence ID" value="MEE7457864.1"/>
    <property type="molecule type" value="Genomic_DNA"/>
</dbReference>
<organism evidence="1 2">
    <name type="scientific">Methylobacterium radiotolerans</name>
    <dbReference type="NCBI Taxonomy" id="31998"/>
    <lineage>
        <taxon>Bacteria</taxon>
        <taxon>Pseudomonadati</taxon>
        <taxon>Pseudomonadota</taxon>
        <taxon>Alphaproteobacteria</taxon>
        <taxon>Hyphomicrobiales</taxon>
        <taxon>Methylobacteriaceae</taxon>
        <taxon>Methylobacterium</taxon>
    </lineage>
</organism>
<evidence type="ECO:0008006" key="3">
    <source>
        <dbReference type="Google" id="ProtNLM"/>
    </source>
</evidence>
<protein>
    <recommendedName>
        <fullName evidence="3">DUF1236 domain-containing protein</fullName>
    </recommendedName>
</protein>
<sequence length="82" mass="9029">MSTTQRTEFRQSITRTNIRPVTNVNFAVRVGTAIPRSVSLHPLPPAILSVVPAYRGLQFVLVGDDIVIIDPDTYEIVDVIPA</sequence>
<keyword evidence="2" id="KW-1185">Reference proteome</keyword>